<dbReference type="GO" id="GO:0016491">
    <property type="term" value="F:oxidoreductase activity"/>
    <property type="evidence" value="ECO:0007669"/>
    <property type="project" value="InterPro"/>
</dbReference>
<accession>A0A517NS40</accession>
<organism evidence="2 3">
    <name type="scientific">Stieleria marina</name>
    <dbReference type="NCBI Taxonomy" id="1930275"/>
    <lineage>
        <taxon>Bacteria</taxon>
        <taxon>Pseudomonadati</taxon>
        <taxon>Planctomycetota</taxon>
        <taxon>Planctomycetia</taxon>
        <taxon>Pirellulales</taxon>
        <taxon>Pirellulaceae</taxon>
        <taxon>Stieleria</taxon>
    </lineage>
</organism>
<dbReference type="RefSeq" id="WP_145417506.1">
    <property type="nucleotide sequence ID" value="NZ_CP036526.1"/>
</dbReference>
<dbReference type="Pfam" id="PF01593">
    <property type="entry name" value="Amino_oxidase"/>
    <property type="match status" value="1"/>
</dbReference>
<dbReference type="EMBL" id="CP036526">
    <property type="protein sequence ID" value="QDT09952.1"/>
    <property type="molecule type" value="Genomic_DNA"/>
</dbReference>
<dbReference type="OrthoDB" id="5792777at2"/>
<reference evidence="2 3" key="1">
    <citation type="submission" date="2019-02" db="EMBL/GenBank/DDBJ databases">
        <title>Deep-cultivation of Planctomycetes and their phenomic and genomic characterization uncovers novel biology.</title>
        <authorList>
            <person name="Wiegand S."/>
            <person name="Jogler M."/>
            <person name="Boedeker C."/>
            <person name="Pinto D."/>
            <person name="Vollmers J."/>
            <person name="Rivas-Marin E."/>
            <person name="Kohn T."/>
            <person name="Peeters S.H."/>
            <person name="Heuer A."/>
            <person name="Rast P."/>
            <person name="Oberbeckmann S."/>
            <person name="Bunk B."/>
            <person name="Jeske O."/>
            <person name="Meyerdierks A."/>
            <person name="Storesund J.E."/>
            <person name="Kallscheuer N."/>
            <person name="Luecker S."/>
            <person name="Lage O.M."/>
            <person name="Pohl T."/>
            <person name="Merkel B.J."/>
            <person name="Hornburger P."/>
            <person name="Mueller R.-W."/>
            <person name="Bruemmer F."/>
            <person name="Labrenz M."/>
            <person name="Spormann A.M."/>
            <person name="Op den Camp H."/>
            <person name="Overmann J."/>
            <person name="Amann R."/>
            <person name="Jetten M.S.M."/>
            <person name="Mascher T."/>
            <person name="Medema M.H."/>
            <person name="Devos D.P."/>
            <person name="Kaster A.-K."/>
            <person name="Ovreas L."/>
            <person name="Rohde M."/>
            <person name="Galperin M.Y."/>
            <person name="Jogler C."/>
        </authorList>
    </citation>
    <scope>NUCLEOTIDE SEQUENCE [LARGE SCALE GENOMIC DNA]</scope>
    <source>
        <strain evidence="2 3">K23_9</strain>
    </source>
</reference>
<dbReference type="Gene3D" id="1.10.3110.10">
    <property type="entry name" value="protoporphyrinogen ix oxidase, domain 3"/>
    <property type="match status" value="1"/>
</dbReference>
<dbReference type="PANTHER" id="PTHR42923">
    <property type="entry name" value="PROTOPORPHYRINOGEN OXIDASE"/>
    <property type="match status" value="1"/>
</dbReference>
<keyword evidence="3" id="KW-1185">Reference proteome</keyword>
<dbReference type="PANTHER" id="PTHR42923:SF17">
    <property type="entry name" value="AMINE OXIDASE DOMAIN-CONTAINING PROTEIN"/>
    <property type="match status" value="1"/>
</dbReference>
<dbReference type="InterPro" id="IPR036188">
    <property type="entry name" value="FAD/NAD-bd_sf"/>
</dbReference>
<dbReference type="Proteomes" id="UP000319817">
    <property type="component" value="Chromosome"/>
</dbReference>
<evidence type="ECO:0000259" key="1">
    <source>
        <dbReference type="Pfam" id="PF01593"/>
    </source>
</evidence>
<dbReference type="AlphaFoldDB" id="A0A517NS40"/>
<name>A0A517NS40_9BACT</name>
<dbReference type="InterPro" id="IPR050464">
    <property type="entry name" value="Zeta_carotene_desat/Oxidored"/>
</dbReference>
<sequence length="429" mass="48529">MKIAIVGSGIAGLTAAYRLSARPGFDVTLIERERQFGLGAHTFEWNDPGGQQVTGDLPLRMFNASNWPNLHALYDKAGIEYSPVNMTQSFSQLDRRVDAEQSVVDVKTYLTLRSAIQPKLGTQFFREANRKIAVESLRLKTQGHRDLKNGIDPDETLADYLSRNRYSRVFRERFLYPTLSSTVCTCSYASLDRYPAHIVFAALDRMTIEQPLLRLRHSAKHAAKRLVASIDDVRLHCDVRSIRQQGDRPKVQFADGSSEDFDCVLVATQANTAARLIEHRDSFSQLLDTIEYENVHVVVHRDRRFLPQRKSDWSTFNMTIDADACQAMCTVWMNRFHDDWTSEFDVFQTINPVCRPESVMAEVSLQRPVVTTQSQAAVHEFLRRDHTPEQRILLAGSWASPGIPLLETGVHSANDACDFIENAAIAIGN</sequence>
<dbReference type="Gene3D" id="3.90.660.20">
    <property type="entry name" value="Protoporphyrinogen oxidase, mitochondrial, domain 2"/>
    <property type="match status" value="1"/>
</dbReference>
<evidence type="ECO:0000313" key="2">
    <source>
        <dbReference type="EMBL" id="QDT09952.1"/>
    </source>
</evidence>
<gene>
    <name evidence="2" type="ORF">K239x_19050</name>
</gene>
<dbReference type="Gene3D" id="3.50.50.60">
    <property type="entry name" value="FAD/NAD(P)-binding domain"/>
    <property type="match status" value="1"/>
</dbReference>
<feature type="domain" description="Amine oxidase" evidence="1">
    <location>
        <begin position="10"/>
        <end position="310"/>
    </location>
</feature>
<proteinExistence type="predicted"/>
<dbReference type="InterPro" id="IPR002937">
    <property type="entry name" value="Amino_oxidase"/>
</dbReference>
<protein>
    <submittedName>
        <fullName evidence="2">Protoporphyrinogen oxidase</fullName>
    </submittedName>
</protein>
<dbReference type="SUPFAM" id="SSF51905">
    <property type="entry name" value="FAD/NAD(P)-binding domain"/>
    <property type="match status" value="1"/>
</dbReference>
<evidence type="ECO:0000313" key="3">
    <source>
        <dbReference type="Proteomes" id="UP000319817"/>
    </source>
</evidence>